<feature type="compositionally biased region" description="Pro residues" evidence="3">
    <location>
        <begin position="115"/>
        <end position="126"/>
    </location>
</feature>
<feature type="region of interest" description="Disordered" evidence="3">
    <location>
        <begin position="620"/>
        <end position="648"/>
    </location>
</feature>
<evidence type="ECO:0000259" key="4">
    <source>
        <dbReference type="PROSITE" id="PS50014"/>
    </source>
</evidence>
<dbReference type="PRINTS" id="PR00503">
    <property type="entry name" value="BROMODOMAIN"/>
</dbReference>
<evidence type="ECO:0008006" key="9">
    <source>
        <dbReference type="Google" id="ProtNLM"/>
    </source>
</evidence>
<dbReference type="EMBL" id="CP144519">
    <property type="protein sequence ID" value="WWC67087.1"/>
    <property type="molecule type" value="Genomic_DNA"/>
</dbReference>
<dbReference type="CDD" id="cd04369">
    <property type="entry name" value="Bromodomain"/>
    <property type="match status" value="1"/>
</dbReference>
<dbReference type="InterPro" id="IPR027353">
    <property type="entry name" value="NET_dom"/>
</dbReference>
<dbReference type="GO" id="GO:0006355">
    <property type="term" value="P:regulation of DNA-templated transcription"/>
    <property type="evidence" value="ECO:0007669"/>
    <property type="project" value="TreeGrafter"/>
</dbReference>
<feature type="domain" description="Bromo" evidence="4">
    <location>
        <begin position="529"/>
        <end position="601"/>
    </location>
</feature>
<feature type="compositionally biased region" description="Basic and acidic residues" evidence="3">
    <location>
        <begin position="220"/>
        <end position="241"/>
    </location>
</feature>
<feature type="domain" description="NET" evidence="5">
    <location>
        <begin position="739"/>
        <end position="819"/>
    </location>
</feature>
<feature type="compositionally biased region" description="Acidic residues" evidence="3">
    <location>
        <begin position="734"/>
        <end position="745"/>
    </location>
</feature>
<protein>
    <recommendedName>
        <fullName evidence="9">Bromodomain-containing factor 1</fullName>
    </recommendedName>
</protein>
<dbReference type="PROSITE" id="PS00633">
    <property type="entry name" value="BROMODOMAIN_1"/>
    <property type="match status" value="1"/>
</dbReference>
<dbReference type="InterPro" id="IPR050935">
    <property type="entry name" value="Bromo_chromatin_reader"/>
</dbReference>
<organism evidence="6">
    <name type="scientific">Kwoniella pini CBS 10737</name>
    <dbReference type="NCBI Taxonomy" id="1296096"/>
    <lineage>
        <taxon>Eukaryota</taxon>
        <taxon>Fungi</taxon>
        <taxon>Dikarya</taxon>
        <taxon>Basidiomycota</taxon>
        <taxon>Agaricomycotina</taxon>
        <taxon>Tremellomycetes</taxon>
        <taxon>Tremellales</taxon>
        <taxon>Cryptococcaceae</taxon>
        <taxon>Kwoniella</taxon>
    </lineage>
</organism>
<evidence type="ECO:0000256" key="2">
    <source>
        <dbReference type="PROSITE-ProRule" id="PRU00035"/>
    </source>
</evidence>
<feature type="compositionally biased region" description="Polar residues" evidence="3">
    <location>
        <begin position="251"/>
        <end position="277"/>
    </location>
</feature>
<dbReference type="GO" id="GO:0000785">
    <property type="term" value="C:chromatin"/>
    <property type="evidence" value="ECO:0007669"/>
    <property type="project" value="TreeGrafter"/>
</dbReference>
<dbReference type="PROSITE" id="PS50014">
    <property type="entry name" value="BROMODOMAIN_2"/>
    <property type="match status" value="2"/>
</dbReference>
<dbReference type="AlphaFoldDB" id="A0A1B9ICB5"/>
<feature type="region of interest" description="Disordered" evidence="3">
    <location>
        <begin position="672"/>
        <end position="752"/>
    </location>
</feature>
<dbReference type="Pfam" id="PF00439">
    <property type="entry name" value="Bromodomain"/>
    <property type="match status" value="2"/>
</dbReference>
<feature type="region of interest" description="Disordered" evidence="3">
    <location>
        <begin position="362"/>
        <end position="383"/>
    </location>
</feature>
<dbReference type="SMART" id="SM00297">
    <property type="entry name" value="BROMO"/>
    <property type="match status" value="2"/>
</dbReference>
<feature type="compositionally biased region" description="Polar residues" evidence="3">
    <location>
        <begin position="695"/>
        <end position="704"/>
    </location>
</feature>
<feature type="compositionally biased region" description="Pro residues" evidence="3">
    <location>
        <begin position="134"/>
        <end position="146"/>
    </location>
</feature>
<feature type="region of interest" description="Disordered" evidence="3">
    <location>
        <begin position="1"/>
        <end position="306"/>
    </location>
</feature>
<keyword evidence="1 2" id="KW-0103">Bromodomain</keyword>
<feature type="compositionally biased region" description="Pro residues" evidence="3">
    <location>
        <begin position="431"/>
        <end position="443"/>
    </location>
</feature>
<evidence type="ECO:0000313" key="8">
    <source>
        <dbReference type="Proteomes" id="UP000094020"/>
    </source>
</evidence>
<sequence length="888" mass="95051">MSQVEEPVSIPPPTSESSPQQPSVGAIAYSKPLLNPLQSEAPPPSSTLVEPPKSPNSSNPATDDKGNATVESVNGTAASHTPPAPAEAPGVVVPTSDPAPSAEAPASAEQAGKSPLPPDATVPPTPRAEDEAPPTLPPDAIPPAVPTPTVITTNEQEAKGGILGVEEPASLPTPGPEEIAQPSATASQEPAGEPMDVDVEKPAENPPAVPALQSSQSDGSLKRSGDSLDDGRDEKRMKEDSISAATPVPAPTSQIAPNQSTTVQPESSTVPSAQAPSTDGAPPPTPAWVTYQPPAPRPSGPTTPLTLHQHKHLLNAVRALKKKPDAMAFLHPVDGPALGIPHYANVIDSPMDLGTAEIKLVASDPRGPPKDKSKAKNWDTSKGSYSSYSELVGDVRQIWENTRKFNGPHHTVTVSADKLDIAFESALSKIPPEPVIAPPPPPIAARVATPPAATPVAGPSSARRASISQPPTIRRSSDDTRPKREIHPPPSKDLAYEEIPGSARKPKRRNDPQLQWGLKVIKSFETVQKFYPAASPFLFPVSEIIKAIPDYTSVIKKPIDLLIIKEKLENGDYDEVNQVDNDIRLMVNNALKFNPPGDPVSIAANQLLQIWIEKWQSLPPKQEVRDSSEDPLADNYEDEGYHSEEDTKQLKSLEAQVSSLNDQIFDLRTKIAKSRSERSAKPAKPKHAKSSSIAQQPRKQSNAAKHSPGVNGNGHGGQSSAKKSKKSKEINYRDEDDDMESEDEQPNTITLTQKQELAEKIQEADGDTLQQAIIIIQQTTNLGSNNEEIELDIDSLPIPTQIQLYNLVCKRKIGGSKPRKSAGSGPSKKQSKKAGGTKRGVNEREEAERIRRMEAQLQSFDSRQSGGVPATTYEEGESSSEEESSDEE</sequence>
<dbReference type="EMBL" id="KI894007">
    <property type="protein sequence ID" value="OCF53031.1"/>
    <property type="molecule type" value="Genomic_DNA"/>
</dbReference>
<name>A0A1B9ICB5_9TREE</name>
<dbReference type="OrthoDB" id="784962at2759"/>
<dbReference type="PANTHER" id="PTHR22880:SF225">
    <property type="entry name" value="BROMODOMAIN-CONTAINING PROTEIN BET-1-RELATED"/>
    <property type="match status" value="1"/>
</dbReference>
<feature type="compositionally biased region" description="Low complexity" evidence="3">
    <location>
        <begin position="87"/>
        <end position="109"/>
    </location>
</feature>
<dbReference type="PANTHER" id="PTHR22880">
    <property type="entry name" value="FALZ-RELATED BROMODOMAIN-CONTAINING PROTEINS"/>
    <property type="match status" value="1"/>
</dbReference>
<evidence type="ECO:0000259" key="5">
    <source>
        <dbReference type="PROSITE" id="PS51525"/>
    </source>
</evidence>
<feature type="compositionally biased region" description="Low complexity" evidence="3">
    <location>
        <begin position="444"/>
        <end position="459"/>
    </location>
</feature>
<accession>A0A1B9ICB5</accession>
<dbReference type="GeneID" id="30168701"/>
<feature type="compositionally biased region" description="Basic and acidic residues" evidence="3">
    <location>
        <begin position="475"/>
        <end position="487"/>
    </location>
</feature>
<dbReference type="InterPro" id="IPR001487">
    <property type="entry name" value="Bromodomain"/>
</dbReference>
<reference evidence="7" key="2">
    <citation type="submission" date="2013-07" db="EMBL/GenBank/DDBJ databases">
        <authorList>
            <consortium name="The Broad Institute Genome Sequencing Platform"/>
            <person name="Cuomo C."/>
            <person name="Litvintseva A."/>
            <person name="Chen Y."/>
            <person name="Heitman J."/>
            <person name="Sun S."/>
            <person name="Springer D."/>
            <person name="Dromer F."/>
            <person name="Young S.K."/>
            <person name="Zeng Q."/>
            <person name="Gargeya S."/>
            <person name="Fitzgerald M."/>
            <person name="Abouelleil A."/>
            <person name="Alvarado L."/>
            <person name="Berlin A.M."/>
            <person name="Chapman S.B."/>
            <person name="Dewar J."/>
            <person name="Goldberg J."/>
            <person name="Griggs A."/>
            <person name="Gujja S."/>
            <person name="Hansen M."/>
            <person name="Howarth C."/>
            <person name="Imamovic A."/>
            <person name="Larimer J."/>
            <person name="McCowan C."/>
            <person name="Murphy C."/>
            <person name="Pearson M."/>
            <person name="Priest M."/>
            <person name="Roberts A."/>
            <person name="Saif S."/>
            <person name="Shea T."/>
            <person name="Sykes S."/>
            <person name="Wortman J."/>
            <person name="Nusbaum C."/>
            <person name="Birren B."/>
        </authorList>
    </citation>
    <scope>NUCLEOTIDE SEQUENCE</scope>
    <source>
        <strain evidence="7">CBS 10737</strain>
    </source>
</reference>
<dbReference type="InterPro" id="IPR018359">
    <property type="entry name" value="Bromodomain_CS"/>
</dbReference>
<feature type="compositionally biased region" description="Acidic residues" evidence="3">
    <location>
        <begin position="629"/>
        <end position="638"/>
    </location>
</feature>
<evidence type="ECO:0000256" key="1">
    <source>
        <dbReference type="ARBA" id="ARBA00023117"/>
    </source>
</evidence>
<proteinExistence type="predicted"/>
<reference evidence="7" key="4">
    <citation type="submission" date="2024-02" db="EMBL/GenBank/DDBJ databases">
        <title>Comparative genomics of Cryptococcus and Kwoniella reveals pathogenesis evolution and contrasting modes of karyotype evolution via chromosome fusion or intercentromeric recombination.</title>
        <authorList>
            <person name="Coelho M.A."/>
            <person name="David-Palma M."/>
            <person name="Shea T."/>
            <person name="Bowers K."/>
            <person name="McGinley-Smith S."/>
            <person name="Mohammad A.W."/>
            <person name="Gnirke A."/>
            <person name="Yurkov A.M."/>
            <person name="Nowrousian M."/>
            <person name="Sun S."/>
            <person name="Cuomo C.A."/>
            <person name="Heitman J."/>
        </authorList>
    </citation>
    <scope>NUCLEOTIDE SEQUENCE</scope>
    <source>
        <strain evidence="7">CBS 10737</strain>
    </source>
</reference>
<feature type="compositionally biased region" description="Basic and acidic residues" evidence="3">
    <location>
        <begin position="840"/>
        <end position="854"/>
    </location>
</feature>
<feature type="compositionally biased region" description="Polar residues" evidence="3">
    <location>
        <begin position="69"/>
        <end position="79"/>
    </location>
</feature>
<dbReference type="Gene3D" id="1.20.920.10">
    <property type="entry name" value="Bromodomain-like"/>
    <property type="match status" value="2"/>
</dbReference>
<keyword evidence="8" id="KW-1185">Reference proteome</keyword>
<dbReference type="GO" id="GO:0006338">
    <property type="term" value="P:chromatin remodeling"/>
    <property type="evidence" value="ECO:0007669"/>
    <property type="project" value="TreeGrafter"/>
</dbReference>
<reference evidence="6" key="1">
    <citation type="submission" date="2013-07" db="EMBL/GenBank/DDBJ databases">
        <title>The Genome Sequence of Cryptococcus pinus CBS10737.</title>
        <authorList>
            <consortium name="The Broad Institute Genome Sequencing Platform"/>
            <person name="Cuomo C."/>
            <person name="Litvintseva A."/>
            <person name="Chen Y."/>
            <person name="Heitman J."/>
            <person name="Sun S."/>
            <person name="Springer D."/>
            <person name="Dromer F."/>
            <person name="Young S.K."/>
            <person name="Zeng Q."/>
            <person name="Gargeya S."/>
            <person name="Fitzgerald M."/>
            <person name="Abouelleil A."/>
            <person name="Alvarado L."/>
            <person name="Berlin A.M."/>
            <person name="Chapman S.B."/>
            <person name="Dewar J."/>
            <person name="Goldberg J."/>
            <person name="Griggs A."/>
            <person name="Gujja S."/>
            <person name="Hansen M."/>
            <person name="Howarth C."/>
            <person name="Imamovic A."/>
            <person name="Larimer J."/>
            <person name="McCowan C."/>
            <person name="Murphy C."/>
            <person name="Pearson M."/>
            <person name="Priest M."/>
            <person name="Roberts A."/>
            <person name="Saif S."/>
            <person name="Shea T."/>
            <person name="Sykes S."/>
            <person name="Wortman J."/>
            <person name="Nusbaum C."/>
            <person name="Birren B."/>
        </authorList>
    </citation>
    <scope>NUCLEOTIDE SEQUENCE [LARGE SCALE GENOMIC DNA]</scope>
    <source>
        <strain evidence="6">CBS 10737</strain>
    </source>
</reference>
<gene>
    <name evidence="6" type="ORF">I206_00332</name>
    <name evidence="7" type="ORF">I206_100994</name>
</gene>
<dbReference type="STRING" id="1296096.A0A1B9ICB5"/>
<feature type="region of interest" description="Disordered" evidence="3">
    <location>
        <begin position="815"/>
        <end position="888"/>
    </location>
</feature>
<dbReference type="RefSeq" id="XP_019014250.1">
    <property type="nucleotide sequence ID" value="XM_019152112.1"/>
</dbReference>
<feature type="compositionally biased region" description="Low complexity" evidence="3">
    <location>
        <begin position="15"/>
        <end position="24"/>
    </location>
</feature>
<dbReference type="Pfam" id="PF17035">
    <property type="entry name" value="BET"/>
    <property type="match status" value="1"/>
</dbReference>
<feature type="compositionally biased region" description="Polar residues" evidence="3">
    <location>
        <begin position="856"/>
        <end position="865"/>
    </location>
</feature>
<evidence type="ECO:0000256" key="3">
    <source>
        <dbReference type="SAM" id="MobiDB-lite"/>
    </source>
</evidence>
<dbReference type="Proteomes" id="UP000094020">
    <property type="component" value="Chromosome 1"/>
</dbReference>
<feature type="domain" description="Bromo" evidence="4">
    <location>
        <begin position="321"/>
        <end position="413"/>
    </location>
</feature>
<feature type="compositionally biased region" description="Acidic residues" evidence="3">
    <location>
        <begin position="874"/>
        <end position="888"/>
    </location>
</feature>
<dbReference type="GO" id="GO:0005634">
    <property type="term" value="C:nucleus"/>
    <property type="evidence" value="ECO:0007669"/>
    <property type="project" value="TreeGrafter"/>
</dbReference>
<feature type="region of interest" description="Disordered" evidence="3">
    <location>
        <begin position="431"/>
        <end position="511"/>
    </location>
</feature>
<evidence type="ECO:0000313" key="7">
    <source>
        <dbReference type="EMBL" id="WWC67087.1"/>
    </source>
</evidence>
<dbReference type="PROSITE" id="PS51525">
    <property type="entry name" value="NET"/>
    <property type="match status" value="1"/>
</dbReference>
<dbReference type="Gene3D" id="1.20.1270.220">
    <property type="match status" value="1"/>
</dbReference>
<dbReference type="InterPro" id="IPR036427">
    <property type="entry name" value="Bromodomain-like_sf"/>
</dbReference>
<feature type="compositionally biased region" description="Basic and acidic residues" evidence="3">
    <location>
        <begin position="367"/>
        <end position="379"/>
    </location>
</feature>
<dbReference type="InterPro" id="IPR038336">
    <property type="entry name" value="NET_sf"/>
</dbReference>
<dbReference type="KEGG" id="kpin:30168701"/>
<evidence type="ECO:0000313" key="6">
    <source>
        <dbReference type="EMBL" id="OCF53031.1"/>
    </source>
</evidence>
<dbReference type="SUPFAM" id="SSF47370">
    <property type="entry name" value="Bromodomain"/>
    <property type="match status" value="2"/>
</dbReference>
<reference evidence="6" key="3">
    <citation type="submission" date="2016-07" db="EMBL/GenBank/DDBJ databases">
        <title>Evolution of pathogenesis and genome organization in the Tremellales.</title>
        <authorList>
            <person name="Cuomo C."/>
            <person name="Litvintseva A."/>
            <person name="Heitman J."/>
            <person name="Chen Y."/>
            <person name="Sun S."/>
            <person name="Springer D."/>
            <person name="Dromer F."/>
            <person name="Young S."/>
            <person name="Zeng Q."/>
            <person name="Chapman S."/>
            <person name="Gujja S."/>
            <person name="Saif S."/>
            <person name="Birren B."/>
        </authorList>
    </citation>
    <scope>NUCLEOTIDE SEQUENCE</scope>
    <source>
        <strain evidence="6">CBS 10737</strain>
    </source>
</reference>
<feature type="compositionally biased region" description="Basic and acidic residues" evidence="3">
    <location>
        <begin position="639"/>
        <end position="648"/>
    </location>
</feature>